<sequence length="110" mass="12320">MPPLPKHLTIVISTLNCESRLSADGKDSIKRSDQPFLPFRRHSEALAAFKPSGTCWGGDDSRIHTRSTAPSSPRALRQRQQHTFAVLSQLCVPFWHRRSVECRTCDCGCA</sequence>
<comment type="caution">
    <text evidence="1">The sequence shown here is derived from an EMBL/GenBank/DDBJ whole genome shotgun (WGS) entry which is preliminary data.</text>
</comment>
<protein>
    <submittedName>
        <fullName evidence="1">Uncharacterized protein</fullName>
    </submittedName>
</protein>
<evidence type="ECO:0000313" key="2">
    <source>
        <dbReference type="Proteomes" id="UP001281761"/>
    </source>
</evidence>
<accession>A0ABQ9XAE6</accession>
<dbReference type="Proteomes" id="UP001281761">
    <property type="component" value="Unassembled WGS sequence"/>
</dbReference>
<dbReference type="EMBL" id="JARBJD010000208">
    <property type="protein sequence ID" value="KAK2947185.1"/>
    <property type="molecule type" value="Genomic_DNA"/>
</dbReference>
<gene>
    <name evidence="1" type="ORF">BLNAU_17890</name>
</gene>
<evidence type="ECO:0000313" key="1">
    <source>
        <dbReference type="EMBL" id="KAK2947185.1"/>
    </source>
</evidence>
<keyword evidence="2" id="KW-1185">Reference proteome</keyword>
<organism evidence="1 2">
    <name type="scientific">Blattamonas nauphoetae</name>
    <dbReference type="NCBI Taxonomy" id="2049346"/>
    <lineage>
        <taxon>Eukaryota</taxon>
        <taxon>Metamonada</taxon>
        <taxon>Preaxostyla</taxon>
        <taxon>Oxymonadida</taxon>
        <taxon>Blattamonas</taxon>
    </lineage>
</organism>
<proteinExistence type="predicted"/>
<reference evidence="1 2" key="1">
    <citation type="journal article" date="2022" name="bioRxiv">
        <title>Genomics of Preaxostyla Flagellates Illuminates Evolutionary Transitions and the Path Towards Mitochondrial Loss.</title>
        <authorList>
            <person name="Novak L.V.F."/>
            <person name="Treitli S.C."/>
            <person name="Pyrih J."/>
            <person name="Halakuc P."/>
            <person name="Pipaliya S.V."/>
            <person name="Vacek V."/>
            <person name="Brzon O."/>
            <person name="Soukal P."/>
            <person name="Eme L."/>
            <person name="Dacks J.B."/>
            <person name="Karnkowska A."/>
            <person name="Elias M."/>
            <person name="Hampl V."/>
        </authorList>
    </citation>
    <scope>NUCLEOTIDE SEQUENCE [LARGE SCALE GENOMIC DNA]</scope>
    <source>
        <strain evidence="1">NAU3</strain>
        <tissue evidence="1">Gut</tissue>
    </source>
</reference>
<name>A0ABQ9XAE6_9EUKA</name>